<evidence type="ECO:0008006" key="5">
    <source>
        <dbReference type="Google" id="ProtNLM"/>
    </source>
</evidence>
<comment type="caution">
    <text evidence="3">The sequence shown here is derived from an EMBL/GenBank/DDBJ whole genome shotgun (WGS) entry which is preliminary data.</text>
</comment>
<feature type="region of interest" description="Disordered" evidence="1">
    <location>
        <begin position="70"/>
        <end position="99"/>
    </location>
</feature>
<sequence>MKWMSQQAMGCFLSSVACWPGWSLMVLTDCPAAFPLVSTSVANNGKRTSHMPLIGLPRTSVGRGASNHTLRFRSPRDGGLSHEASPGPRWGETSSTTQHNLGCRNQVSPLFSRVSFHSARLGIRPTRHILS</sequence>
<dbReference type="EMBL" id="JAUKUA010000006">
    <property type="protein sequence ID" value="KAK0708239.1"/>
    <property type="molecule type" value="Genomic_DNA"/>
</dbReference>
<gene>
    <name evidence="3" type="ORF">B0H67DRAFT_334005</name>
</gene>
<keyword evidence="2" id="KW-0732">Signal</keyword>
<evidence type="ECO:0000313" key="3">
    <source>
        <dbReference type="EMBL" id="KAK0708239.1"/>
    </source>
</evidence>
<reference evidence="3" key="1">
    <citation type="submission" date="2023-06" db="EMBL/GenBank/DDBJ databases">
        <title>Genome-scale phylogeny and comparative genomics of the fungal order Sordariales.</title>
        <authorList>
            <consortium name="Lawrence Berkeley National Laboratory"/>
            <person name="Hensen N."/>
            <person name="Bonometti L."/>
            <person name="Westerberg I."/>
            <person name="Brannstrom I.O."/>
            <person name="Guillou S."/>
            <person name="Cros-Aarteil S."/>
            <person name="Calhoun S."/>
            <person name="Haridas S."/>
            <person name="Kuo A."/>
            <person name="Mondo S."/>
            <person name="Pangilinan J."/>
            <person name="Riley R."/>
            <person name="Labutti K."/>
            <person name="Andreopoulos B."/>
            <person name="Lipzen A."/>
            <person name="Chen C."/>
            <person name="Yanf M."/>
            <person name="Daum C."/>
            <person name="Ng V."/>
            <person name="Clum A."/>
            <person name="Steindorff A."/>
            <person name="Ohm R."/>
            <person name="Martin F."/>
            <person name="Silar P."/>
            <person name="Natvig D."/>
            <person name="Lalanne C."/>
            <person name="Gautier V."/>
            <person name="Ament-Velasquez S.L."/>
            <person name="Kruys A."/>
            <person name="Hutchinson M.I."/>
            <person name="Powell A.J."/>
            <person name="Barry K."/>
            <person name="Miller A.N."/>
            <person name="Grigoriev I.V."/>
            <person name="Debuchy R."/>
            <person name="Gladieux P."/>
            <person name="Thoren M.H."/>
            <person name="Johannesson H."/>
        </authorList>
    </citation>
    <scope>NUCLEOTIDE SEQUENCE</scope>
    <source>
        <strain evidence="3">SMH4607-1</strain>
    </source>
</reference>
<evidence type="ECO:0000313" key="4">
    <source>
        <dbReference type="Proteomes" id="UP001172102"/>
    </source>
</evidence>
<accession>A0AA40A2T1</accession>
<dbReference type="Proteomes" id="UP001172102">
    <property type="component" value="Unassembled WGS sequence"/>
</dbReference>
<evidence type="ECO:0000256" key="1">
    <source>
        <dbReference type="SAM" id="MobiDB-lite"/>
    </source>
</evidence>
<protein>
    <recommendedName>
        <fullName evidence="5">Secreted protein</fullName>
    </recommendedName>
</protein>
<organism evidence="3 4">
    <name type="scientific">Lasiosphaeris hirsuta</name>
    <dbReference type="NCBI Taxonomy" id="260670"/>
    <lineage>
        <taxon>Eukaryota</taxon>
        <taxon>Fungi</taxon>
        <taxon>Dikarya</taxon>
        <taxon>Ascomycota</taxon>
        <taxon>Pezizomycotina</taxon>
        <taxon>Sordariomycetes</taxon>
        <taxon>Sordariomycetidae</taxon>
        <taxon>Sordariales</taxon>
        <taxon>Lasiosphaeriaceae</taxon>
        <taxon>Lasiosphaeris</taxon>
    </lineage>
</organism>
<keyword evidence="4" id="KW-1185">Reference proteome</keyword>
<dbReference type="AlphaFoldDB" id="A0AA40A2T1"/>
<dbReference type="PROSITE" id="PS51257">
    <property type="entry name" value="PROKAR_LIPOPROTEIN"/>
    <property type="match status" value="1"/>
</dbReference>
<feature type="signal peptide" evidence="2">
    <location>
        <begin position="1"/>
        <end position="23"/>
    </location>
</feature>
<name>A0AA40A2T1_9PEZI</name>
<proteinExistence type="predicted"/>
<evidence type="ECO:0000256" key="2">
    <source>
        <dbReference type="SAM" id="SignalP"/>
    </source>
</evidence>
<feature type="chain" id="PRO_5041263600" description="Secreted protein" evidence="2">
    <location>
        <begin position="24"/>
        <end position="131"/>
    </location>
</feature>